<dbReference type="CDD" id="cd11386">
    <property type="entry name" value="MCP_signal"/>
    <property type="match status" value="1"/>
</dbReference>
<dbReference type="NCBIfam" id="TIGR00229">
    <property type="entry name" value="sensory_box"/>
    <property type="match status" value="1"/>
</dbReference>
<dbReference type="EMBL" id="JAGQDE010000006">
    <property type="protein sequence ID" value="MBQ0959041.1"/>
    <property type="molecule type" value="Genomic_DNA"/>
</dbReference>
<evidence type="ECO:0000256" key="9">
    <source>
        <dbReference type="ARBA" id="ARBA00029447"/>
    </source>
</evidence>
<dbReference type="AlphaFoldDB" id="A0A940YMF9"/>
<dbReference type="InterPro" id="IPR004090">
    <property type="entry name" value="Chemotax_Me-accpt_rcpt"/>
</dbReference>
<feature type="compositionally biased region" description="Low complexity" evidence="11">
    <location>
        <begin position="665"/>
        <end position="694"/>
    </location>
</feature>
<keyword evidence="2" id="KW-1003">Cell membrane</keyword>
<feature type="region of interest" description="Disordered" evidence="11">
    <location>
        <begin position="659"/>
        <end position="701"/>
    </location>
</feature>
<dbReference type="SMART" id="SM00283">
    <property type="entry name" value="MA"/>
    <property type="match status" value="1"/>
</dbReference>
<keyword evidence="4" id="KW-0145">Chemotaxis</keyword>
<keyword evidence="10" id="KW-0807">Transducer</keyword>
<feature type="transmembrane region" description="Helical" evidence="12">
    <location>
        <begin position="178"/>
        <end position="211"/>
    </location>
</feature>
<dbReference type="RefSeq" id="WP_210801562.1">
    <property type="nucleotide sequence ID" value="NZ_JAGQDE010000006.1"/>
</dbReference>
<feature type="domain" description="Methyl-accepting transducer" evidence="13">
    <location>
        <begin position="272"/>
        <end position="501"/>
    </location>
</feature>
<accession>A0A940YMF9</accession>
<keyword evidence="7 12" id="KW-1133">Transmembrane helix</keyword>
<dbReference type="Gene3D" id="3.30.450.20">
    <property type="entry name" value="PAS domain"/>
    <property type="match status" value="1"/>
</dbReference>
<dbReference type="Pfam" id="PF00989">
    <property type="entry name" value="PAS"/>
    <property type="match status" value="1"/>
</dbReference>
<dbReference type="FunFam" id="3.30.450.20:FF:000046">
    <property type="entry name" value="Aerotaxis sensor receptor"/>
    <property type="match status" value="1"/>
</dbReference>
<name>A0A940YMF9_9BURK</name>
<organism evidence="15 16">
    <name type="scientific">Ideonella aquatica</name>
    <dbReference type="NCBI Taxonomy" id="2824119"/>
    <lineage>
        <taxon>Bacteria</taxon>
        <taxon>Pseudomonadati</taxon>
        <taxon>Pseudomonadota</taxon>
        <taxon>Betaproteobacteria</taxon>
        <taxon>Burkholderiales</taxon>
        <taxon>Sphaerotilaceae</taxon>
        <taxon>Ideonella</taxon>
    </lineage>
</organism>
<dbReference type="Gene3D" id="1.20.120.30">
    <property type="entry name" value="Aspartate receptor, ligand-binding domain"/>
    <property type="match status" value="1"/>
</dbReference>
<dbReference type="GO" id="GO:0007165">
    <property type="term" value="P:signal transduction"/>
    <property type="evidence" value="ECO:0007669"/>
    <property type="project" value="UniProtKB-KW"/>
</dbReference>
<evidence type="ECO:0000256" key="4">
    <source>
        <dbReference type="ARBA" id="ARBA00022500"/>
    </source>
</evidence>
<sequence length="701" mass="74652">MRNNGPVTQQEYAFPKGATLVSVTDIQGRITYCNGPFIEVSGYSRDELMGQPHNLVRHPDMPAEAFRDLWATVCQGRPWTALVKNRRKNGDHYWVRANVTPMLNGSEVVGYLSVRSEPTRDEVQAAEALYQQMRDEAAQGRLVTTLQHGQLRRLTATGRAGEWLARARDALGGASGSLPVLAALGGVGLALVLPVGWALAAALLPGVLAAWATAHHTRRVLAGVTDDAQHLAACDLSHMPATGARGTQGRLQLALRQLAVNLRTVVFDSRREMDHVRSSIGEISAGNQDLSARTESQAANLQETAASMEEINGAIKLSAEAARRGADLAVDTAQTTRACAEAVDQVVGDMDEIRRAADGMGDIVQTIEGVAFQTNLLALNAAVEAARAGESGRGFAVVAAEVRVLAQRTADAVQQIRGLIAGTQERVSVGVNHARETRELMARARDAVGEVAQVLEQVSTAAAEQQQGVSQINEAVSQMDGLTQQNAAMVEQLAASANTVSAQAGAVVDTMRLFRLSADERGAAQLDAVQLRREARAADTQGFSLEKAVRAHVDWRTKLRNAAMQGEQLDVQTVSRDDACPLGGWLHGEGQHRCGQLPSFTALVTEHAGFHRQVGAVARLVNSGQRDQALAAMDGGTPFAEATQSTVRLIRQLMHECEQRGATQMPGATPARAAAPMAAPAPVARPSPVAASTAEADWETF</sequence>
<dbReference type="InterPro" id="IPR025991">
    <property type="entry name" value="Chemoreceptor_zinc-bind_dom"/>
</dbReference>
<dbReference type="PROSITE" id="PS50112">
    <property type="entry name" value="PAS"/>
    <property type="match status" value="1"/>
</dbReference>
<dbReference type="Pfam" id="PF00015">
    <property type="entry name" value="MCPsignal"/>
    <property type="match status" value="1"/>
</dbReference>
<evidence type="ECO:0000256" key="5">
    <source>
        <dbReference type="ARBA" id="ARBA00022519"/>
    </source>
</evidence>
<evidence type="ECO:0000256" key="7">
    <source>
        <dbReference type="ARBA" id="ARBA00022989"/>
    </source>
</evidence>
<dbReference type="PANTHER" id="PTHR43531">
    <property type="entry name" value="PROTEIN ICFG"/>
    <property type="match status" value="1"/>
</dbReference>
<evidence type="ECO:0000256" key="1">
    <source>
        <dbReference type="ARBA" id="ARBA00004429"/>
    </source>
</evidence>
<dbReference type="SUPFAM" id="SSF58104">
    <property type="entry name" value="Methyl-accepting chemotaxis protein (MCP) signaling domain"/>
    <property type="match status" value="1"/>
</dbReference>
<evidence type="ECO:0000313" key="16">
    <source>
        <dbReference type="Proteomes" id="UP000678374"/>
    </source>
</evidence>
<dbReference type="InterPro" id="IPR000014">
    <property type="entry name" value="PAS"/>
</dbReference>
<dbReference type="GO" id="GO:0005886">
    <property type="term" value="C:plasma membrane"/>
    <property type="evidence" value="ECO:0007669"/>
    <property type="project" value="UniProtKB-SubCell"/>
</dbReference>
<dbReference type="GO" id="GO:0006355">
    <property type="term" value="P:regulation of DNA-templated transcription"/>
    <property type="evidence" value="ECO:0007669"/>
    <property type="project" value="InterPro"/>
</dbReference>
<evidence type="ECO:0000256" key="10">
    <source>
        <dbReference type="PROSITE-ProRule" id="PRU00284"/>
    </source>
</evidence>
<dbReference type="PANTHER" id="PTHR43531:SF7">
    <property type="entry name" value="AEROTAXIS RECEPTOR"/>
    <property type="match status" value="1"/>
</dbReference>
<evidence type="ECO:0000256" key="3">
    <source>
        <dbReference type="ARBA" id="ARBA00022481"/>
    </source>
</evidence>
<evidence type="ECO:0000259" key="14">
    <source>
        <dbReference type="PROSITE" id="PS50112"/>
    </source>
</evidence>
<comment type="caution">
    <text evidence="15">The sequence shown here is derived from an EMBL/GenBank/DDBJ whole genome shotgun (WGS) entry which is preliminary data.</text>
</comment>
<dbReference type="PRINTS" id="PR00260">
    <property type="entry name" value="CHEMTRNSDUCR"/>
</dbReference>
<dbReference type="CDD" id="cd00130">
    <property type="entry name" value="PAS"/>
    <property type="match status" value="1"/>
</dbReference>
<evidence type="ECO:0000313" key="15">
    <source>
        <dbReference type="EMBL" id="MBQ0959041.1"/>
    </source>
</evidence>
<protein>
    <submittedName>
        <fullName evidence="15">PAS domain-containing protein</fullName>
    </submittedName>
</protein>
<dbReference type="InterPro" id="IPR051310">
    <property type="entry name" value="MCP_chemotaxis"/>
</dbReference>
<keyword evidence="6 12" id="KW-0812">Transmembrane</keyword>
<feature type="domain" description="PAS" evidence="14">
    <location>
        <begin position="21"/>
        <end position="60"/>
    </location>
</feature>
<comment type="similarity">
    <text evidence="9">Belongs to the methyl-accepting chemotaxis (MCP) protein family.</text>
</comment>
<keyword evidence="8 12" id="KW-0472">Membrane</keyword>
<keyword evidence="16" id="KW-1185">Reference proteome</keyword>
<dbReference type="SMART" id="SM00091">
    <property type="entry name" value="PAS"/>
    <property type="match status" value="1"/>
</dbReference>
<evidence type="ECO:0000256" key="11">
    <source>
        <dbReference type="SAM" id="MobiDB-lite"/>
    </source>
</evidence>
<evidence type="ECO:0000256" key="8">
    <source>
        <dbReference type="ARBA" id="ARBA00023136"/>
    </source>
</evidence>
<keyword evidence="5" id="KW-0997">Cell inner membrane</keyword>
<dbReference type="InterPro" id="IPR004089">
    <property type="entry name" value="MCPsignal_dom"/>
</dbReference>
<evidence type="ECO:0000259" key="13">
    <source>
        <dbReference type="PROSITE" id="PS50111"/>
    </source>
</evidence>
<evidence type="ECO:0000256" key="12">
    <source>
        <dbReference type="SAM" id="Phobius"/>
    </source>
</evidence>
<dbReference type="GO" id="GO:0004888">
    <property type="term" value="F:transmembrane signaling receptor activity"/>
    <property type="evidence" value="ECO:0007669"/>
    <property type="project" value="InterPro"/>
</dbReference>
<dbReference type="InterPro" id="IPR013767">
    <property type="entry name" value="PAS_fold"/>
</dbReference>
<dbReference type="Gene3D" id="1.10.287.950">
    <property type="entry name" value="Methyl-accepting chemotaxis protein"/>
    <property type="match status" value="1"/>
</dbReference>
<dbReference type="PROSITE" id="PS50111">
    <property type="entry name" value="CHEMOTAXIS_TRANSDUC_2"/>
    <property type="match status" value="1"/>
</dbReference>
<proteinExistence type="inferred from homology"/>
<keyword evidence="3" id="KW-0488">Methylation</keyword>
<dbReference type="Proteomes" id="UP000678374">
    <property type="component" value="Unassembled WGS sequence"/>
</dbReference>
<reference evidence="15" key="1">
    <citation type="submission" date="2021-04" db="EMBL/GenBank/DDBJ databases">
        <title>The genome sequence of Ideonella sp. 4Y11.</title>
        <authorList>
            <person name="Liu Y."/>
        </authorList>
    </citation>
    <scope>NUCLEOTIDE SEQUENCE</scope>
    <source>
        <strain evidence="15">4Y11</strain>
    </source>
</reference>
<gene>
    <name evidence="15" type="ORF">KAK06_08715</name>
</gene>
<dbReference type="SUPFAM" id="SSF55785">
    <property type="entry name" value="PYP-like sensor domain (PAS domain)"/>
    <property type="match status" value="1"/>
</dbReference>
<evidence type="ECO:0000256" key="2">
    <source>
        <dbReference type="ARBA" id="ARBA00022475"/>
    </source>
</evidence>
<dbReference type="GO" id="GO:0006935">
    <property type="term" value="P:chemotaxis"/>
    <property type="evidence" value="ECO:0007669"/>
    <property type="project" value="UniProtKB-KW"/>
</dbReference>
<evidence type="ECO:0000256" key="6">
    <source>
        <dbReference type="ARBA" id="ARBA00022692"/>
    </source>
</evidence>
<comment type="subcellular location">
    <subcellularLocation>
        <location evidence="1">Cell inner membrane</location>
        <topology evidence="1">Multi-pass membrane protein</topology>
    </subcellularLocation>
</comment>
<dbReference type="Pfam" id="PF13682">
    <property type="entry name" value="CZB"/>
    <property type="match status" value="1"/>
</dbReference>
<dbReference type="InterPro" id="IPR035965">
    <property type="entry name" value="PAS-like_dom_sf"/>
</dbReference>